<sequence>MVIATKVLVVGAGPAGLLTAAELQRRGVQCLLIDAHERPLEWDRATVVHPRSLEIFDSLGIVEPLLAAGVKQRGARIHADGKVLGEIDLDLCGSRYPYNIGISEEVTEAILTDYLASHGGNVQRASKLVDLQARQDGMLARIERPDGDIEVLADWVIGCDGHHSTVRALAGIEQDGHDISQPWAVFDAAISGWPESFEANYAYLDQIPVILTALPDQRWRVYLRPSAEDSDLVADALSTLRRYLPEANFEDVAHPARFQCYTKVARQFRAGRILLAGDAAHTCSPAQGHGMNTGLHDAVNLAWKLALVCGGQCSDWLLDSYQTERRPAAQRVLASGEEAESAQLATDPDVLRARNAAIRKAFEDDASQHHEAVAEAELDIDYRDSPIVMGERHDPVTLGQRLPDWIPVRLAAGDAGMLHERTNRKCHTVFILGGPRTSADVLGQVRAAIQPLSDGAIIEAVVALTANTDIEDVDGYLDPSMAGRLGVLHVLVLAVRADGHVGLRAQERHAQALEAYVALLRAPAPGAAVAS</sequence>
<keyword evidence="3" id="KW-0274">FAD</keyword>
<accession>A0A6S7C9P8</accession>
<dbReference type="InterPro" id="IPR036188">
    <property type="entry name" value="FAD/NAD-bd_sf"/>
</dbReference>
<dbReference type="PANTHER" id="PTHR43004">
    <property type="entry name" value="TRK SYSTEM POTASSIUM UPTAKE PROTEIN"/>
    <property type="match status" value="1"/>
</dbReference>
<dbReference type="InterPro" id="IPR050641">
    <property type="entry name" value="RIFMO-like"/>
</dbReference>
<keyword evidence="5" id="KW-0560">Oxidoreductase</keyword>
<evidence type="ECO:0000256" key="2">
    <source>
        <dbReference type="ARBA" id="ARBA00022630"/>
    </source>
</evidence>
<dbReference type="Gene3D" id="3.30.70.2450">
    <property type="match status" value="1"/>
</dbReference>
<protein>
    <submittedName>
        <fullName evidence="5">3-(3-hydroxy-phenyl)propionate/3-hydroxycinnamic acid hydroxylase</fullName>
        <ecNumber evidence="5">1.14.13.127</ecNumber>
    </submittedName>
</protein>
<dbReference type="RefSeq" id="WP_175205922.1">
    <property type="nucleotide sequence ID" value="NZ_CADILG010000004.1"/>
</dbReference>
<dbReference type="EMBL" id="CADILG010000004">
    <property type="protein sequence ID" value="CAB3837926.1"/>
    <property type="molecule type" value="Genomic_DNA"/>
</dbReference>
<dbReference type="Proteomes" id="UP000494117">
    <property type="component" value="Unassembled WGS sequence"/>
</dbReference>
<feature type="domain" description="FAD-binding" evidence="4">
    <location>
        <begin position="5"/>
        <end position="333"/>
    </location>
</feature>
<dbReference type="PANTHER" id="PTHR43004:SF19">
    <property type="entry name" value="BINDING MONOOXYGENASE, PUTATIVE (JCVI)-RELATED"/>
    <property type="match status" value="1"/>
</dbReference>
<evidence type="ECO:0000313" key="6">
    <source>
        <dbReference type="Proteomes" id="UP000494117"/>
    </source>
</evidence>
<dbReference type="GO" id="GO:0071949">
    <property type="term" value="F:FAD binding"/>
    <property type="evidence" value="ECO:0007669"/>
    <property type="project" value="InterPro"/>
</dbReference>
<dbReference type="Pfam" id="PF01494">
    <property type="entry name" value="FAD_binding_3"/>
    <property type="match status" value="1"/>
</dbReference>
<evidence type="ECO:0000256" key="3">
    <source>
        <dbReference type="ARBA" id="ARBA00022827"/>
    </source>
</evidence>
<gene>
    <name evidence="5" type="primary">mhpA_1</name>
    <name evidence="5" type="ORF">LMG26858_01043</name>
</gene>
<dbReference type="GO" id="GO:0008688">
    <property type="term" value="F:3-(3-hydroxyphenyl)propionate hydroxylase activity"/>
    <property type="evidence" value="ECO:0007669"/>
    <property type="project" value="UniProtKB-EC"/>
</dbReference>
<dbReference type="Gene3D" id="3.50.50.60">
    <property type="entry name" value="FAD/NAD(P)-binding domain"/>
    <property type="match status" value="1"/>
</dbReference>
<evidence type="ECO:0000256" key="1">
    <source>
        <dbReference type="ARBA" id="ARBA00001974"/>
    </source>
</evidence>
<dbReference type="PRINTS" id="PR00420">
    <property type="entry name" value="RNGMNOXGNASE"/>
</dbReference>
<dbReference type="EC" id="1.14.13.127" evidence="5"/>
<evidence type="ECO:0000313" key="5">
    <source>
        <dbReference type="EMBL" id="CAB3837926.1"/>
    </source>
</evidence>
<comment type="cofactor">
    <cofactor evidence="1">
        <name>FAD</name>
        <dbReference type="ChEBI" id="CHEBI:57692"/>
    </cofactor>
</comment>
<dbReference type="AlphaFoldDB" id="A0A6S7C9P8"/>
<evidence type="ECO:0000259" key="4">
    <source>
        <dbReference type="Pfam" id="PF01494"/>
    </source>
</evidence>
<name>A0A6S7C9P8_9BURK</name>
<keyword evidence="2" id="KW-0285">Flavoprotein</keyword>
<dbReference type="InterPro" id="IPR002938">
    <property type="entry name" value="FAD-bd"/>
</dbReference>
<proteinExistence type="predicted"/>
<organism evidence="5 6">
    <name type="scientific">Achromobacter anxifer</name>
    <dbReference type="NCBI Taxonomy" id="1287737"/>
    <lineage>
        <taxon>Bacteria</taxon>
        <taxon>Pseudomonadati</taxon>
        <taxon>Pseudomonadota</taxon>
        <taxon>Betaproteobacteria</taxon>
        <taxon>Burkholderiales</taxon>
        <taxon>Alcaligenaceae</taxon>
        <taxon>Achromobacter</taxon>
    </lineage>
</organism>
<reference evidence="5 6" key="1">
    <citation type="submission" date="2020-04" db="EMBL/GenBank/DDBJ databases">
        <authorList>
            <person name="De Canck E."/>
        </authorList>
    </citation>
    <scope>NUCLEOTIDE SEQUENCE [LARGE SCALE GENOMIC DNA]</scope>
    <source>
        <strain evidence="5 6">LMG 26858</strain>
    </source>
</reference>
<keyword evidence="6" id="KW-1185">Reference proteome</keyword>
<dbReference type="SUPFAM" id="SSF51905">
    <property type="entry name" value="FAD/NAD(P)-binding domain"/>
    <property type="match status" value="1"/>
</dbReference>